<evidence type="ECO:0000259" key="2">
    <source>
        <dbReference type="Pfam" id="PF18885"/>
    </source>
</evidence>
<keyword evidence="4" id="KW-1185">Reference proteome</keyword>
<dbReference type="Proteomes" id="UP001175228">
    <property type="component" value="Unassembled WGS sequence"/>
</dbReference>
<proteinExistence type="predicted"/>
<accession>A0AA39TM80</accession>
<protein>
    <recommendedName>
        <fullName evidence="2">DUF5648 domain-containing protein</fullName>
    </recommendedName>
</protein>
<evidence type="ECO:0000313" key="3">
    <source>
        <dbReference type="EMBL" id="KAK0494681.1"/>
    </source>
</evidence>
<feature type="chain" id="PRO_5041230219" description="DUF5648 domain-containing protein" evidence="1">
    <location>
        <begin position="20"/>
        <end position="183"/>
    </location>
</feature>
<name>A0AA39TM80_9AGAR</name>
<dbReference type="Pfam" id="PF18885">
    <property type="entry name" value="DUF5648"/>
    <property type="match status" value="1"/>
</dbReference>
<gene>
    <name evidence="3" type="ORF">EDD18DRAFT_1288541</name>
</gene>
<comment type="caution">
    <text evidence="3">The sequence shown here is derived from an EMBL/GenBank/DDBJ whole genome shotgun (WGS) entry which is preliminary data.</text>
</comment>
<dbReference type="AlphaFoldDB" id="A0AA39TM80"/>
<reference evidence="3" key="1">
    <citation type="submission" date="2023-06" db="EMBL/GenBank/DDBJ databases">
        <authorList>
            <consortium name="Lawrence Berkeley National Laboratory"/>
            <person name="Ahrendt S."/>
            <person name="Sahu N."/>
            <person name="Indic B."/>
            <person name="Wong-Bajracharya J."/>
            <person name="Merenyi Z."/>
            <person name="Ke H.-M."/>
            <person name="Monk M."/>
            <person name="Kocsube S."/>
            <person name="Drula E."/>
            <person name="Lipzen A."/>
            <person name="Balint B."/>
            <person name="Henrissat B."/>
            <person name="Andreopoulos B."/>
            <person name="Martin F.M."/>
            <person name="Harder C.B."/>
            <person name="Rigling D."/>
            <person name="Ford K.L."/>
            <person name="Foster G.D."/>
            <person name="Pangilinan J."/>
            <person name="Papanicolaou A."/>
            <person name="Barry K."/>
            <person name="LaButti K."/>
            <person name="Viragh M."/>
            <person name="Koriabine M."/>
            <person name="Yan M."/>
            <person name="Riley R."/>
            <person name="Champramary S."/>
            <person name="Plett K.L."/>
            <person name="Tsai I.J."/>
            <person name="Slot J."/>
            <person name="Sipos G."/>
            <person name="Plett J."/>
            <person name="Nagy L.G."/>
            <person name="Grigoriev I.V."/>
        </authorList>
    </citation>
    <scope>NUCLEOTIDE SEQUENCE</scope>
    <source>
        <strain evidence="3">HWK02</strain>
    </source>
</reference>
<feature type="domain" description="DUF5648" evidence="2">
    <location>
        <begin position="43"/>
        <end position="181"/>
    </location>
</feature>
<keyword evidence="1" id="KW-0732">Signal</keyword>
<organism evidence="3 4">
    <name type="scientific">Armillaria luteobubalina</name>
    <dbReference type="NCBI Taxonomy" id="153913"/>
    <lineage>
        <taxon>Eukaryota</taxon>
        <taxon>Fungi</taxon>
        <taxon>Dikarya</taxon>
        <taxon>Basidiomycota</taxon>
        <taxon>Agaricomycotina</taxon>
        <taxon>Agaricomycetes</taxon>
        <taxon>Agaricomycetidae</taxon>
        <taxon>Agaricales</taxon>
        <taxon>Marasmiineae</taxon>
        <taxon>Physalacriaceae</taxon>
        <taxon>Armillaria</taxon>
    </lineage>
</organism>
<evidence type="ECO:0000313" key="4">
    <source>
        <dbReference type="Proteomes" id="UP001175228"/>
    </source>
</evidence>
<feature type="signal peptide" evidence="1">
    <location>
        <begin position="1"/>
        <end position="19"/>
    </location>
</feature>
<sequence length="183" mass="19911">MKGYLSLLAALVLPLSAIAASVNVTQEARAAEACPDPSTGIPLLRARYEVSGTHFYTTNAAWMAQIAASDWVPEGTAGLVFPSPALSMVPMYAFYQSGPPLDWYYTTSASDKATWDKNTKYADQGIFAYMFSNTGCGGVPFYMLWDPVHQVHLFTADQDERKRVTSMSGGYIEVGIAGYILPL</sequence>
<dbReference type="EMBL" id="JAUEPU010000020">
    <property type="protein sequence ID" value="KAK0494681.1"/>
    <property type="molecule type" value="Genomic_DNA"/>
</dbReference>
<dbReference type="InterPro" id="IPR043708">
    <property type="entry name" value="DUF5648"/>
</dbReference>
<evidence type="ECO:0000256" key="1">
    <source>
        <dbReference type="SAM" id="SignalP"/>
    </source>
</evidence>